<dbReference type="PANTHER" id="PTHR24286:SF24">
    <property type="entry name" value="LANOSTEROL 14-ALPHA DEMETHYLASE"/>
    <property type="match status" value="1"/>
</dbReference>
<comment type="cofactor">
    <cofactor evidence="1">
        <name>heme</name>
        <dbReference type="ChEBI" id="CHEBI:30413"/>
    </cofactor>
</comment>
<organism evidence="8 9">
    <name type="scientific">Lentibacillus kimchii</name>
    <dbReference type="NCBI Taxonomy" id="1542911"/>
    <lineage>
        <taxon>Bacteria</taxon>
        <taxon>Bacillati</taxon>
        <taxon>Bacillota</taxon>
        <taxon>Bacilli</taxon>
        <taxon>Bacillales</taxon>
        <taxon>Bacillaceae</taxon>
        <taxon>Lentibacillus</taxon>
    </lineage>
</organism>
<accession>A0ABW2UU19</accession>
<evidence type="ECO:0000256" key="3">
    <source>
        <dbReference type="ARBA" id="ARBA00022617"/>
    </source>
</evidence>
<reference evidence="9" key="1">
    <citation type="journal article" date="2019" name="Int. J. Syst. Evol. Microbiol.">
        <title>The Global Catalogue of Microorganisms (GCM) 10K type strain sequencing project: providing services to taxonomists for standard genome sequencing and annotation.</title>
        <authorList>
            <consortium name="The Broad Institute Genomics Platform"/>
            <consortium name="The Broad Institute Genome Sequencing Center for Infectious Disease"/>
            <person name="Wu L."/>
            <person name="Ma J."/>
        </authorList>
    </citation>
    <scope>NUCLEOTIDE SEQUENCE [LARGE SCALE GENOMIC DNA]</scope>
    <source>
        <strain evidence="9">JCM 30234</strain>
    </source>
</reference>
<evidence type="ECO:0000256" key="5">
    <source>
        <dbReference type="ARBA" id="ARBA00023002"/>
    </source>
</evidence>
<keyword evidence="7" id="KW-0503">Monooxygenase</keyword>
<proteinExistence type="inferred from homology"/>
<dbReference type="InterPro" id="IPR001128">
    <property type="entry name" value="Cyt_P450"/>
</dbReference>
<keyword evidence="5" id="KW-0560">Oxidoreductase</keyword>
<evidence type="ECO:0000256" key="7">
    <source>
        <dbReference type="ARBA" id="ARBA00023033"/>
    </source>
</evidence>
<dbReference type="InterPro" id="IPR002401">
    <property type="entry name" value="Cyt_P450_E_grp-I"/>
</dbReference>
<keyword evidence="4" id="KW-0479">Metal-binding</keyword>
<dbReference type="Gene3D" id="1.10.630.10">
    <property type="entry name" value="Cytochrome P450"/>
    <property type="match status" value="1"/>
</dbReference>
<dbReference type="InterPro" id="IPR036396">
    <property type="entry name" value="Cyt_P450_sf"/>
</dbReference>
<sequence>MTIPREQGLDHTITLMSEGYTYIPDRRRQFQSDIFQTRLMGQKVICMGGEEAARIFYDPAKFTRKGALPKRIQQSIFGKNGVQMQDGAQHKHRKEMFMKLMAPERINDLAAIAKEQWEVALAGWEKRHRLVLMPETEEIMCRIACQWAGVPLWANELTRRTRDLAAMIDAFGAVGPRHWKGRMARNRTERWIMQLIEQVRNGTLTPRAETALSHISWHRDLQGHLLPVHTAAVDVINILRPIVAVARYVTYGALAMHAFPEAKQKLQNDAGAYTGMFVQEVRRYYPFTPFLGARVRHDFNWDGHSFKKGTLVLLDVYGTNHDPNLWDEPEEFQPERFRNWDGGLFDFIPQGGGRYNSNHRCAGESITLAIIRTSLECLANRLDYEVPQQDMTYSMVRMPSVPKSRFVIKNIATL</sequence>
<evidence type="ECO:0000313" key="9">
    <source>
        <dbReference type="Proteomes" id="UP001596620"/>
    </source>
</evidence>
<comment type="similarity">
    <text evidence="2">Belongs to the cytochrome P450 family.</text>
</comment>
<dbReference type="SUPFAM" id="SSF48264">
    <property type="entry name" value="Cytochrome P450"/>
    <property type="match status" value="1"/>
</dbReference>
<dbReference type="CDD" id="cd11067">
    <property type="entry name" value="CYP152"/>
    <property type="match status" value="1"/>
</dbReference>
<protein>
    <submittedName>
        <fullName evidence="8">Cytochrome P450</fullName>
    </submittedName>
</protein>
<dbReference type="PANTHER" id="PTHR24286">
    <property type="entry name" value="CYTOCHROME P450 26"/>
    <property type="match status" value="1"/>
</dbReference>
<dbReference type="Pfam" id="PF00067">
    <property type="entry name" value="p450"/>
    <property type="match status" value="1"/>
</dbReference>
<evidence type="ECO:0000256" key="6">
    <source>
        <dbReference type="ARBA" id="ARBA00023004"/>
    </source>
</evidence>
<dbReference type="RefSeq" id="WP_382358290.1">
    <property type="nucleotide sequence ID" value="NZ_JBHTGR010000010.1"/>
</dbReference>
<keyword evidence="6" id="KW-0408">Iron</keyword>
<dbReference type="Proteomes" id="UP001596620">
    <property type="component" value="Unassembled WGS sequence"/>
</dbReference>
<gene>
    <name evidence="8" type="ORF">ACFQU8_05980</name>
</gene>
<keyword evidence="9" id="KW-1185">Reference proteome</keyword>
<comment type="caution">
    <text evidence="8">The sequence shown here is derived from an EMBL/GenBank/DDBJ whole genome shotgun (WGS) entry which is preliminary data.</text>
</comment>
<keyword evidence="3" id="KW-0349">Heme</keyword>
<evidence type="ECO:0000256" key="2">
    <source>
        <dbReference type="ARBA" id="ARBA00010617"/>
    </source>
</evidence>
<dbReference type="PRINTS" id="PR00463">
    <property type="entry name" value="EP450I"/>
</dbReference>
<name>A0ABW2UU19_9BACI</name>
<evidence type="ECO:0000256" key="1">
    <source>
        <dbReference type="ARBA" id="ARBA00001971"/>
    </source>
</evidence>
<dbReference type="EMBL" id="JBHTGR010000010">
    <property type="protein sequence ID" value="MFC7746783.1"/>
    <property type="molecule type" value="Genomic_DNA"/>
</dbReference>
<evidence type="ECO:0000313" key="8">
    <source>
        <dbReference type="EMBL" id="MFC7746783.1"/>
    </source>
</evidence>
<evidence type="ECO:0000256" key="4">
    <source>
        <dbReference type="ARBA" id="ARBA00022723"/>
    </source>
</evidence>